<evidence type="ECO:0000256" key="5">
    <source>
        <dbReference type="ARBA" id="ARBA00022840"/>
    </source>
</evidence>
<dbReference type="GO" id="GO:0005739">
    <property type="term" value="C:mitochondrion"/>
    <property type="evidence" value="ECO:0007669"/>
    <property type="project" value="TreeGrafter"/>
</dbReference>
<comment type="similarity">
    <text evidence="1">Belongs to the IPP transferase family.</text>
</comment>
<dbReference type="EMBL" id="JADCNL010000011">
    <property type="protein sequence ID" value="KAG0461299.1"/>
    <property type="molecule type" value="Genomic_DNA"/>
</dbReference>
<dbReference type="GO" id="GO:0052381">
    <property type="term" value="F:tRNA dimethylallyltransferase activity"/>
    <property type="evidence" value="ECO:0007669"/>
    <property type="project" value="TreeGrafter"/>
</dbReference>
<keyword evidence="2" id="KW-0808">Transferase</keyword>
<dbReference type="GO" id="GO:0006400">
    <property type="term" value="P:tRNA modification"/>
    <property type="evidence" value="ECO:0007669"/>
    <property type="project" value="TreeGrafter"/>
</dbReference>
<name>A0A835PWW2_VANPL</name>
<evidence type="ECO:0000256" key="4">
    <source>
        <dbReference type="ARBA" id="ARBA00022741"/>
    </source>
</evidence>
<dbReference type="PANTHER" id="PTHR11088:SF86">
    <property type="entry name" value="ADENYLATE ISOPENTENYLTRANSFERASE 4-RELATED"/>
    <property type="match status" value="1"/>
</dbReference>
<dbReference type="GO" id="GO:0009691">
    <property type="term" value="P:cytokinin biosynthetic process"/>
    <property type="evidence" value="ECO:0007669"/>
    <property type="project" value="UniProtKB-KW"/>
</dbReference>
<reference evidence="6 7" key="1">
    <citation type="journal article" date="2020" name="Nat. Food">
        <title>A phased Vanilla planifolia genome enables genetic improvement of flavour and production.</title>
        <authorList>
            <person name="Hasing T."/>
            <person name="Tang H."/>
            <person name="Brym M."/>
            <person name="Khazi F."/>
            <person name="Huang T."/>
            <person name="Chambers A.H."/>
        </authorList>
    </citation>
    <scope>NUCLEOTIDE SEQUENCE [LARGE SCALE GENOMIC DNA]</scope>
    <source>
        <tissue evidence="6">Leaf</tissue>
    </source>
</reference>
<dbReference type="GO" id="GO:0005524">
    <property type="term" value="F:ATP binding"/>
    <property type="evidence" value="ECO:0007669"/>
    <property type="project" value="UniProtKB-KW"/>
</dbReference>
<dbReference type="Pfam" id="PF01715">
    <property type="entry name" value="IPPT"/>
    <property type="match status" value="2"/>
</dbReference>
<dbReference type="OrthoDB" id="46529at2759"/>
<evidence type="ECO:0000313" key="7">
    <source>
        <dbReference type="Proteomes" id="UP000636800"/>
    </source>
</evidence>
<keyword evidence="4" id="KW-0547">Nucleotide-binding</keyword>
<evidence type="ECO:0000256" key="1">
    <source>
        <dbReference type="ARBA" id="ARBA00005842"/>
    </source>
</evidence>
<keyword evidence="3" id="KW-0203">Cytokinin biosynthesis</keyword>
<evidence type="ECO:0000256" key="3">
    <source>
        <dbReference type="ARBA" id="ARBA00022712"/>
    </source>
</evidence>
<gene>
    <name evidence="6" type="ORF">HPP92_021596</name>
</gene>
<dbReference type="SUPFAM" id="SSF52540">
    <property type="entry name" value="P-loop containing nucleoside triphosphate hydrolases"/>
    <property type="match status" value="1"/>
</dbReference>
<organism evidence="6 7">
    <name type="scientific">Vanilla planifolia</name>
    <name type="common">Vanilla</name>
    <dbReference type="NCBI Taxonomy" id="51239"/>
    <lineage>
        <taxon>Eukaryota</taxon>
        <taxon>Viridiplantae</taxon>
        <taxon>Streptophyta</taxon>
        <taxon>Embryophyta</taxon>
        <taxon>Tracheophyta</taxon>
        <taxon>Spermatophyta</taxon>
        <taxon>Magnoliopsida</taxon>
        <taxon>Liliopsida</taxon>
        <taxon>Asparagales</taxon>
        <taxon>Orchidaceae</taxon>
        <taxon>Vanilloideae</taxon>
        <taxon>Vanilleae</taxon>
        <taxon>Vanilla</taxon>
    </lineage>
</organism>
<keyword evidence="5" id="KW-0067">ATP-binding</keyword>
<protein>
    <recommendedName>
        <fullName evidence="8">Adenylate isopentenyltransferase</fullName>
    </recommendedName>
</protein>
<dbReference type="Gene3D" id="3.40.50.300">
    <property type="entry name" value="P-loop containing nucleotide triphosphate hydrolases"/>
    <property type="match status" value="1"/>
</dbReference>
<evidence type="ECO:0008006" key="8">
    <source>
        <dbReference type="Google" id="ProtNLM"/>
    </source>
</evidence>
<evidence type="ECO:0000313" key="6">
    <source>
        <dbReference type="EMBL" id="KAG0461299.1"/>
    </source>
</evidence>
<comment type="caution">
    <text evidence="6">The sequence shown here is derived from an EMBL/GenBank/DDBJ whole genome shotgun (WGS) entry which is preliminary data.</text>
</comment>
<dbReference type="Proteomes" id="UP000636800">
    <property type="component" value="Chromosome 11"/>
</dbReference>
<sequence length="274" mass="30014">MGATGTGKSKLSIDIASRFPTEVVNADKIQVYRGLDVTTNKIPLADRCGVPHHLLGEIDPAEGELQPAGFRALAGASVAGIAARGRIPVVVGGSNSCIYAMMVDRYDGRENPFSGAPAGWRQHRYRSCLIWVDVEASTLAEHLDRRVDEMVGKGMVEELEGYFNEEGPAMERHLGLAKAIGVPEFRKYFQRRTATAYEEALASVRTNTRRLAEEQLRKIKRLKQLGWRMQRMDATAAVAAGIAGSSPSMAAQAWERDVVGPSLSAVEQFLREEN</sequence>
<dbReference type="InterPro" id="IPR039657">
    <property type="entry name" value="Dimethylallyltransferase"/>
</dbReference>
<evidence type="ECO:0000256" key="2">
    <source>
        <dbReference type="ARBA" id="ARBA00022679"/>
    </source>
</evidence>
<dbReference type="Gene3D" id="1.10.287.890">
    <property type="entry name" value="Crystal structure of tRNA isopentenylpyrophosphate transferase (bh2366) domain"/>
    <property type="match status" value="1"/>
</dbReference>
<dbReference type="PANTHER" id="PTHR11088">
    <property type="entry name" value="TRNA DIMETHYLALLYLTRANSFERASE"/>
    <property type="match status" value="1"/>
</dbReference>
<accession>A0A835PWW2</accession>
<dbReference type="InterPro" id="IPR027417">
    <property type="entry name" value="P-loop_NTPase"/>
</dbReference>
<dbReference type="AlphaFoldDB" id="A0A835PWW2"/>
<proteinExistence type="inferred from homology"/>
<keyword evidence="7" id="KW-1185">Reference proteome</keyword>